<dbReference type="EMBL" id="BAABBW010000004">
    <property type="protein sequence ID" value="GAA4176559.1"/>
    <property type="molecule type" value="Genomic_DNA"/>
</dbReference>
<sequence length="307" mass="32758">MANTFLTPQVIAQAALATLYETTVAAQLVHRDYSPEFVAKVGDTVNVRKPAVFEAQEFADGGSIDLQDATEGNVPVVLNHHADVSFSVTTKDLSLKIEDFAAQLLDPAMEAISQKIDRDVLSFRNDITAEVGSGTGDYTSLYTAADSLVDAGTVLDIANVPVTERRVIVGPKTKGAWLKDPLLQRADQSGSTAALRQANFGGFLFGFDPYMSQNIGQPAANPAAGQPTTEVNVGFHRTAVALVTRQLELPLGAQNAAIEGYKGFGIRVVYDYDIKSKKDIVSLDVLYGVKTLDPARAVLIKGADKAA</sequence>
<evidence type="ECO:0000313" key="1">
    <source>
        <dbReference type="EMBL" id="GAA4176559.1"/>
    </source>
</evidence>
<dbReference type="RefSeq" id="WP_344754692.1">
    <property type="nucleotide sequence ID" value="NZ_BAABBW010000004.1"/>
</dbReference>
<proteinExistence type="predicted"/>
<gene>
    <name evidence="1" type="ORF">GCM10022287_23980</name>
</gene>
<keyword evidence="2" id="KW-1185">Reference proteome</keyword>
<protein>
    <recommendedName>
        <fullName evidence="3">P22 coat protein-protein 5 domain protein</fullName>
    </recommendedName>
</protein>
<comment type="caution">
    <text evidence="1">The sequence shown here is derived from an EMBL/GenBank/DDBJ whole genome shotgun (WGS) entry which is preliminary data.</text>
</comment>
<evidence type="ECO:0008006" key="3">
    <source>
        <dbReference type="Google" id="ProtNLM"/>
    </source>
</evidence>
<dbReference type="Proteomes" id="UP001501079">
    <property type="component" value="Unassembled WGS sequence"/>
</dbReference>
<organism evidence="1 2">
    <name type="scientific">Gryllotalpicola koreensis</name>
    <dbReference type="NCBI Taxonomy" id="993086"/>
    <lineage>
        <taxon>Bacteria</taxon>
        <taxon>Bacillati</taxon>
        <taxon>Actinomycetota</taxon>
        <taxon>Actinomycetes</taxon>
        <taxon>Micrococcales</taxon>
        <taxon>Microbacteriaceae</taxon>
        <taxon>Gryllotalpicola</taxon>
    </lineage>
</organism>
<name>A0ABP8A2W7_9MICO</name>
<accession>A0ABP8A2W7</accession>
<reference evidence="2" key="1">
    <citation type="journal article" date="2019" name="Int. J. Syst. Evol. Microbiol.">
        <title>The Global Catalogue of Microorganisms (GCM) 10K type strain sequencing project: providing services to taxonomists for standard genome sequencing and annotation.</title>
        <authorList>
            <consortium name="The Broad Institute Genomics Platform"/>
            <consortium name="The Broad Institute Genome Sequencing Center for Infectious Disease"/>
            <person name="Wu L."/>
            <person name="Ma J."/>
        </authorList>
    </citation>
    <scope>NUCLEOTIDE SEQUENCE [LARGE SCALE GENOMIC DNA]</scope>
    <source>
        <strain evidence="2">JCM 17591</strain>
    </source>
</reference>
<evidence type="ECO:0000313" key="2">
    <source>
        <dbReference type="Proteomes" id="UP001501079"/>
    </source>
</evidence>